<gene>
    <name evidence="2" type="ORF">AB0A88_33665</name>
</gene>
<comment type="caution">
    <text evidence="2">The sequence shown here is derived from an EMBL/GenBank/DDBJ whole genome shotgun (WGS) entry which is preliminary data.</text>
</comment>
<dbReference type="PANTHER" id="PTHR46844">
    <property type="entry name" value="SLR5058 PROTEIN"/>
    <property type="match status" value="1"/>
</dbReference>
<evidence type="ECO:0000259" key="1">
    <source>
        <dbReference type="PROSITE" id="PS50837"/>
    </source>
</evidence>
<proteinExistence type="predicted"/>
<evidence type="ECO:0000313" key="3">
    <source>
        <dbReference type="Proteomes" id="UP001551329"/>
    </source>
</evidence>
<protein>
    <submittedName>
        <fullName evidence="2">NACHT domain-containing protein</fullName>
    </submittedName>
</protein>
<dbReference type="PANTHER" id="PTHR46844:SF1">
    <property type="entry name" value="SLR5058 PROTEIN"/>
    <property type="match status" value="1"/>
</dbReference>
<organism evidence="2 3">
    <name type="scientific">Streptomyces narbonensis</name>
    <dbReference type="NCBI Taxonomy" id="67333"/>
    <lineage>
        <taxon>Bacteria</taxon>
        <taxon>Bacillati</taxon>
        <taxon>Actinomycetota</taxon>
        <taxon>Actinomycetes</taxon>
        <taxon>Kitasatosporales</taxon>
        <taxon>Streptomycetaceae</taxon>
        <taxon>Streptomyces</taxon>
    </lineage>
</organism>
<sequence length="1044" mass="114384">MEPALIGTRLASAAISPLLKKLLVSDGPGAGLTGGTRAVRLSSLVSFRGEKRTLTEKDVRKLAAALVERSAGGPGETPFPADETEAVAHTLGTTLLALGDLDMDDVQAVRLGHRALARRLRTAAPAPDGLSTDSVLYLESMTEWACLHILEFFTQRSTFVARSLVEQTRGQTELIAKIDELIRRTPRADGHDAEFERRYLAHLAKKHGRLTIYGIDLHDSPDRWPLDVAYLSLEATGTGPGPESPWFATSTLQEEWQQSLASAATESRVATESTPWFSASDGLALSGTVTVPSRDTTVRADLALTRHDRILLRGLAGSGKTTLVQWLTVSAATEGRAEGMAYLNGRVPFVLPLRALTRHGERLPSPDRFLSAVGCPLTPPDGWADRVLAAGRGLVLVDGIDEIPEGERGRARDWLRGLLDTYEGNRWLVTSRPTAVRDTWLALEGFTELALSPMSRAEVTTFVRRWHQAAGPEAAPYEQPLLDALRTTEHVAQLATNPLMCGLVCALHRDRRGFLPRGRKALYEAALSMLLARRDRERDMGAPSGLVLDEAPQIQLIQRLAYWLTLNGRTTLDRTHAESIIAEAVPAVQEASAHDPGRVFTHLLHRSGLLREPTADTVEFVHRTFQDYLAAKALVDRWDIGVLVRNAADDQWEDVIRMAVGHARPRECAEILHELLKAADAAEDRRIQLRLVILAATALDHATEVPPEVREQVLASTAEVIPPRTAEEARELGKVGRLVLDLLPGPEGLSDEEALMVVTAGTHVVADAAIPYLARFAGHRSLKVRSQLMWGWGRFEAAPYAEAIVSRIAPDGLHYTVVDDDRAREVLRLAVLPDQLDIREVSDGLLTALLTRCDPRALAVTRNDKRPDLTALASLTRLENLSLHLRNDADWRLGDLPSHGPLDYLSFTAWPSDGLDALSHRRGLCQLMLWDTELTDGRWHQVATLTSLHMLTIRGADLAACPDGIRLPGVDELLIDGANGPLPSLDRLVRIFPALRSLHLIAADPADPLDVTPLAALPRLVEFWAHGLTLTGTEHLSPTIQVRT</sequence>
<accession>A0ABV3CJT0</accession>
<name>A0ABV3CJT0_9ACTN</name>
<dbReference type="Pfam" id="PF22733">
    <property type="entry name" value="NNH1"/>
    <property type="match status" value="1"/>
</dbReference>
<dbReference type="SUPFAM" id="SSF52540">
    <property type="entry name" value="P-loop containing nucleoside triphosphate hydrolases"/>
    <property type="match status" value="1"/>
</dbReference>
<dbReference type="PROSITE" id="PS50837">
    <property type="entry name" value="NACHT"/>
    <property type="match status" value="1"/>
</dbReference>
<feature type="domain" description="NACHT" evidence="1">
    <location>
        <begin position="308"/>
        <end position="636"/>
    </location>
</feature>
<dbReference type="InterPro" id="IPR054547">
    <property type="entry name" value="NNH1"/>
</dbReference>
<dbReference type="InterPro" id="IPR007111">
    <property type="entry name" value="NACHT_NTPase"/>
</dbReference>
<dbReference type="SUPFAM" id="SSF52058">
    <property type="entry name" value="L domain-like"/>
    <property type="match status" value="1"/>
</dbReference>
<dbReference type="Proteomes" id="UP001551329">
    <property type="component" value="Unassembled WGS sequence"/>
</dbReference>
<dbReference type="EMBL" id="JBEZAE010000033">
    <property type="protein sequence ID" value="MEU7075049.1"/>
    <property type="molecule type" value="Genomic_DNA"/>
</dbReference>
<dbReference type="Gene3D" id="3.40.50.300">
    <property type="entry name" value="P-loop containing nucleotide triphosphate hydrolases"/>
    <property type="match status" value="1"/>
</dbReference>
<evidence type="ECO:0000313" key="2">
    <source>
        <dbReference type="EMBL" id="MEU7075049.1"/>
    </source>
</evidence>
<dbReference type="InterPro" id="IPR027417">
    <property type="entry name" value="P-loop_NTPase"/>
</dbReference>
<keyword evidence="3" id="KW-1185">Reference proteome</keyword>
<reference evidence="2 3" key="1">
    <citation type="submission" date="2024-06" db="EMBL/GenBank/DDBJ databases">
        <title>The Natural Products Discovery Center: Release of the First 8490 Sequenced Strains for Exploring Actinobacteria Biosynthetic Diversity.</title>
        <authorList>
            <person name="Kalkreuter E."/>
            <person name="Kautsar S.A."/>
            <person name="Yang D."/>
            <person name="Bader C.D."/>
            <person name="Teijaro C.N."/>
            <person name="Fluegel L."/>
            <person name="Davis C.M."/>
            <person name="Simpson J.R."/>
            <person name="Lauterbach L."/>
            <person name="Steele A.D."/>
            <person name="Gui C."/>
            <person name="Meng S."/>
            <person name="Li G."/>
            <person name="Viehrig K."/>
            <person name="Ye F."/>
            <person name="Su P."/>
            <person name="Kiefer A.F."/>
            <person name="Nichols A."/>
            <person name="Cepeda A.J."/>
            <person name="Yan W."/>
            <person name="Fan B."/>
            <person name="Jiang Y."/>
            <person name="Adhikari A."/>
            <person name="Zheng C.-J."/>
            <person name="Schuster L."/>
            <person name="Cowan T.M."/>
            <person name="Smanski M.J."/>
            <person name="Chevrette M.G."/>
            <person name="De Carvalho L.P.S."/>
            <person name="Shen B."/>
        </authorList>
    </citation>
    <scope>NUCLEOTIDE SEQUENCE [LARGE SCALE GENOMIC DNA]</scope>
    <source>
        <strain evidence="2 3">NPDC045974</strain>
    </source>
</reference>
<dbReference type="Pfam" id="PF05729">
    <property type="entry name" value="NACHT"/>
    <property type="match status" value="1"/>
</dbReference>
<dbReference type="RefSeq" id="WP_358471310.1">
    <property type="nucleotide sequence ID" value="NZ_JBEZAE010000033.1"/>
</dbReference>